<accession>A0A8B7YMZ0</accession>
<dbReference type="SUPFAM" id="SSF54695">
    <property type="entry name" value="POZ domain"/>
    <property type="match status" value="2"/>
</dbReference>
<evidence type="ECO:0000313" key="2">
    <source>
        <dbReference type="Proteomes" id="UP000694845"/>
    </source>
</evidence>
<reference evidence="3" key="1">
    <citation type="submission" date="2025-08" db="UniProtKB">
        <authorList>
            <consortium name="RefSeq"/>
        </authorList>
    </citation>
    <scope>IDENTIFICATION</scope>
</reference>
<dbReference type="InterPro" id="IPR011333">
    <property type="entry name" value="SKP1/BTB/POZ_sf"/>
</dbReference>
<name>A0A8B7YMZ0_ACAPL</name>
<dbReference type="OMA" id="YFEFFER"/>
<evidence type="ECO:0000259" key="1">
    <source>
        <dbReference type="SMART" id="SM00225"/>
    </source>
</evidence>
<dbReference type="InterPro" id="IPR000210">
    <property type="entry name" value="BTB/POZ_dom"/>
</dbReference>
<feature type="domain" description="BTB" evidence="1">
    <location>
        <begin position="143"/>
        <end position="267"/>
    </location>
</feature>
<protein>
    <submittedName>
        <fullName evidence="3">BTB/POZ domain-containing adapter for CUL3-mediated RhoA degradation protein 3-like</fullName>
    </submittedName>
</protein>
<keyword evidence="2" id="KW-1185">Reference proteome</keyword>
<feature type="domain" description="BTB" evidence="1">
    <location>
        <begin position="3"/>
        <end position="104"/>
    </location>
</feature>
<dbReference type="GeneID" id="110981395"/>
<dbReference type="OrthoDB" id="2414723at2759"/>
<gene>
    <name evidence="3" type="primary">LOC110981395</name>
</gene>
<dbReference type="Gene3D" id="3.30.710.10">
    <property type="entry name" value="Potassium Channel Kv1.1, Chain A"/>
    <property type="match status" value="2"/>
</dbReference>
<proteinExistence type="predicted"/>
<sequence length="303" mass="34954">MEEFVKLDVGGYLYTTPRSTVTRYPESMLGKMFSGRIPPAIDADGRYLINGDGSVFCHVLNYLRRSKLDLPGDFQDWDLLATEADYYRIEDLKKAVKTAKEEMVTKEFVEVTSYHNRDGQINGYRGSTETLHQLKSFYNLGSIEVSKNSGGNYFEFFERTYPQRLEIFRTLSKLGFELNTVRSIDSKYCWTFSRKVSGRIPPVRDTDGKYVIDGDGSVFRHVLNYLRRSKLDLPRNFQDWDLLATEADYYQIEDLKKAVETAKEERVTDWGTEGIKEFVELTAHQDSAGYISGYRGSQIHCTN</sequence>
<organism evidence="2 3">
    <name type="scientific">Acanthaster planci</name>
    <name type="common">Crown-of-thorns starfish</name>
    <dbReference type="NCBI Taxonomy" id="133434"/>
    <lineage>
        <taxon>Eukaryota</taxon>
        <taxon>Metazoa</taxon>
        <taxon>Echinodermata</taxon>
        <taxon>Eleutherozoa</taxon>
        <taxon>Asterozoa</taxon>
        <taxon>Asteroidea</taxon>
        <taxon>Valvatacea</taxon>
        <taxon>Valvatida</taxon>
        <taxon>Acanthasteridae</taxon>
        <taxon>Acanthaster</taxon>
    </lineage>
</organism>
<dbReference type="AlphaFoldDB" id="A0A8B7YMZ0"/>
<dbReference type="RefSeq" id="XP_022094629.1">
    <property type="nucleotide sequence ID" value="XM_022238937.1"/>
</dbReference>
<dbReference type="InterPro" id="IPR003131">
    <property type="entry name" value="T1-type_BTB"/>
</dbReference>
<dbReference type="GO" id="GO:0051260">
    <property type="term" value="P:protein homooligomerization"/>
    <property type="evidence" value="ECO:0007669"/>
    <property type="project" value="InterPro"/>
</dbReference>
<dbReference type="PANTHER" id="PTHR14499">
    <property type="entry name" value="POTASSIUM CHANNEL TETRAMERIZATION DOMAIN-CONTAINING"/>
    <property type="match status" value="1"/>
</dbReference>
<evidence type="ECO:0000313" key="3">
    <source>
        <dbReference type="RefSeq" id="XP_022094629.1"/>
    </source>
</evidence>
<dbReference type="Pfam" id="PF02214">
    <property type="entry name" value="BTB_2"/>
    <property type="match status" value="2"/>
</dbReference>
<dbReference type="PANTHER" id="PTHR14499:SF144">
    <property type="entry name" value="POTASSIUM CHANNEL TETRAMERISATION-TYPE BTB DOMAIN-CONTAINING PROTEIN"/>
    <property type="match status" value="1"/>
</dbReference>
<dbReference type="Proteomes" id="UP000694845">
    <property type="component" value="Unplaced"/>
</dbReference>
<dbReference type="KEGG" id="aplc:110981395"/>
<dbReference type="SMART" id="SM00225">
    <property type="entry name" value="BTB"/>
    <property type="match status" value="2"/>
</dbReference>